<accession>A0A0P0F6D8</accession>
<dbReference type="Proteomes" id="UP001156216">
    <property type="component" value="Chromosome"/>
</dbReference>
<reference evidence="1" key="1">
    <citation type="submission" date="2021-06" db="EMBL/GenBank/DDBJ databases">
        <title>Interrogation of the integrated mobile genetic elements in gut-associated Bacteroides with a consensus prediction approach.</title>
        <authorList>
            <person name="Campbell D.E."/>
            <person name="Leigh J.R."/>
            <person name="Kim T."/>
            <person name="England W."/>
            <person name="Whitaker R.J."/>
            <person name="Degnan P.H."/>
        </authorList>
    </citation>
    <scope>NUCLEOTIDE SEQUENCE</scope>
    <source>
        <strain evidence="1">VPI-BTDOT2</strain>
    </source>
</reference>
<dbReference type="EMBL" id="CP083681">
    <property type="protein sequence ID" value="UYU73875.1"/>
    <property type="molecule type" value="Genomic_DNA"/>
</dbReference>
<sequence>MEGQILIFRTSIRNARDIKHIAALFTLCPQIYKWNVDMEDWEKVLRIECQDITPTEISKALRAINIYAQEMR</sequence>
<proteinExistence type="predicted"/>
<dbReference type="RefSeq" id="WP_061473703.1">
    <property type="nucleotide sequence ID" value="NZ_CAXTJI010000027.1"/>
</dbReference>
<protein>
    <submittedName>
        <fullName evidence="1">Uncharacterized protein</fullName>
    </submittedName>
</protein>
<organism evidence="1 2">
    <name type="scientific">Bacteroides thetaiotaomicron</name>
    <dbReference type="NCBI Taxonomy" id="818"/>
    <lineage>
        <taxon>Bacteria</taxon>
        <taxon>Pseudomonadati</taxon>
        <taxon>Bacteroidota</taxon>
        <taxon>Bacteroidia</taxon>
        <taxon>Bacteroidales</taxon>
        <taxon>Bacteroidaceae</taxon>
        <taxon>Bacteroides</taxon>
    </lineage>
</organism>
<dbReference type="KEGG" id="btho:Btheta7330_00718"/>
<evidence type="ECO:0000313" key="2">
    <source>
        <dbReference type="Proteomes" id="UP001156216"/>
    </source>
</evidence>
<evidence type="ECO:0000313" key="1">
    <source>
        <dbReference type="EMBL" id="UYU73875.1"/>
    </source>
</evidence>
<gene>
    <name evidence="1" type="ORF">KQP59_12485</name>
</gene>
<name>A0A0P0F6D8_BACT4</name>
<dbReference type="AlphaFoldDB" id="A0A0P0F6D8"/>